<sequence length="49" mass="5690">PYNREASDKPLYLNNRKNIDYKSKKTPVLSLRTTFVVLPFGCDWSVASR</sequence>
<evidence type="ECO:0000313" key="1">
    <source>
        <dbReference type="EMBL" id="KKK40427.1"/>
    </source>
</evidence>
<name>A0A0F8V7I2_9ZZZZ</name>
<gene>
    <name evidence="1" type="ORF">LCGC14_3077000</name>
</gene>
<feature type="non-terminal residue" evidence="1">
    <location>
        <position position="1"/>
    </location>
</feature>
<organism evidence="1">
    <name type="scientific">marine sediment metagenome</name>
    <dbReference type="NCBI Taxonomy" id="412755"/>
    <lineage>
        <taxon>unclassified sequences</taxon>
        <taxon>metagenomes</taxon>
        <taxon>ecological metagenomes</taxon>
    </lineage>
</organism>
<dbReference type="EMBL" id="LAZR01070474">
    <property type="protein sequence ID" value="KKK40427.1"/>
    <property type="molecule type" value="Genomic_DNA"/>
</dbReference>
<accession>A0A0F8V7I2</accession>
<proteinExistence type="predicted"/>
<reference evidence="1" key="1">
    <citation type="journal article" date="2015" name="Nature">
        <title>Complex archaea that bridge the gap between prokaryotes and eukaryotes.</title>
        <authorList>
            <person name="Spang A."/>
            <person name="Saw J.H."/>
            <person name="Jorgensen S.L."/>
            <person name="Zaremba-Niedzwiedzka K."/>
            <person name="Martijn J."/>
            <person name="Lind A.E."/>
            <person name="van Eijk R."/>
            <person name="Schleper C."/>
            <person name="Guy L."/>
            <person name="Ettema T.J."/>
        </authorList>
    </citation>
    <scope>NUCLEOTIDE SEQUENCE</scope>
</reference>
<dbReference type="AlphaFoldDB" id="A0A0F8V7I2"/>
<comment type="caution">
    <text evidence="1">The sequence shown here is derived from an EMBL/GenBank/DDBJ whole genome shotgun (WGS) entry which is preliminary data.</text>
</comment>
<protein>
    <submittedName>
        <fullName evidence="1">Uncharacterized protein</fullName>
    </submittedName>
</protein>